<dbReference type="GO" id="GO:0016747">
    <property type="term" value="F:acyltransferase activity, transferring groups other than amino-acyl groups"/>
    <property type="evidence" value="ECO:0007669"/>
    <property type="project" value="InterPro"/>
</dbReference>
<evidence type="ECO:0000313" key="5">
    <source>
        <dbReference type="Proteomes" id="UP001165136"/>
    </source>
</evidence>
<gene>
    <name evidence="4" type="ORF">Atai01_73590</name>
</gene>
<dbReference type="PANTHER" id="PTHR43877">
    <property type="entry name" value="AMINOALKYLPHOSPHONATE N-ACETYLTRANSFERASE-RELATED-RELATED"/>
    <property type="match status" value="1"/>
</dbReference>
<name>A0A9W6R9J0_9PSEU</name>
<dbReference type="Proteomes" id="UP001165136">
    <property type="component" value="Unassembled WGS sequence"/>
</dbReference>
<evidence type="ECO:0000259" key="3">
    <source>
        <dbReference type="PROSITE" id="PS51186"/>
    </source>
</evidence>
<organism evidence="4 5">
    <name type="scientific">Amycolatopsis taiwanensis</name>
    <dbReference type="NCBI Taxonomy" id="342230"/>
    <lineage>
        <taxon>Bacteria</taxon>
        <taxon>Bacillati</taxon>
        <taxon>Actinomycetota</taxon>
        <taxon>Actinomycetes</taxon>
        <taxon>Pseudonocardiales</taxon>
        <taxon>Pseudonocardiaceae</taxon>
        <taxon>Amycolatopsis</taxon>
    </lineage>
</organism>
<dbReference type="PROSITE" id="PS51186">
    <property type="entry name" value="GNAT"/>
    <property type="match status" value="1"/>
</dbReference>
<dbReference type="AlphaFoldDB" id="A0A9W6R9J0"/>
<evidence type="ECO:0000313" key="4">
    <source>
        <dbReference type="EMBL" id="GLY70740.1"/>
    </source>
</evidence>
<dbReference type="RefSeq" id="WP_285490004.1">
    <property type="nucleotide sequence ID" value="NZ_BSTI01000026.1"/>
</dbReference>
<feature type="domain" description="N-acetyltransferase" evidence="3">
    <location>
        <begin position="2"/>
        <end position="156"/>
    </location>
</feature>
<dbReference type="InterPro" id="IPR000182">
    <property type="entry name" value="GNAT_dom"/>
</dbReference>
<keyword evidence="1" id="KW-0808">Transferase</keyword>
<dbReference type="CDD" id="cd04301">
    <property type="entry name" value="NAT_SF"/>
    <property type="match status" value="1"/>
</dbReference>
<proteinExistence type="predicted"/>
<dbReference type="Pfam" id="PF00583">
    <property type="entry name" value="Acetyltransf_1"/>
    <property type="match status" value="1"/>
</dbReference>
<keyword evidence="2" id="KW-0012">Acyltransferase</keyword>
<dbReference type="EMBL" id="BSTI01000026">
    <property type="protein sequence ID" value="GLY70740.1"/>
    <property type="molecule type" value="Genomic_DNA"/>
</dbReference>
<protein>
    <recommendedName>
        <fullName evidence="3">N-acetyltransferase domain-containing protein</fullName>
    </recommendedName>
</protein>
<evidence type="ECO:0000256" key="1">
    <source>
        <dbReference type="ARBA" id="ARBA00022679"/>
    </source>
</evidence>
<dbReference type="InterPro" id="IPR050832">
    <property type="entry name" value="Bact_Acetyltransf"/>
</dbReference>
<evidence type="ECO:0000256" key="2">
    <source>
        <dbReference type="ARBA" id="ARBA00023315"/>
    </source>
</evidence>
<dbReference type="PANTHER" id="PTHR43877:SF2">
    <property type="entry name" value="AMINOALKYLPHOSPHONATE N-ACETYLTRANSFERASE-RELATED"/>
    <property type="match status" value="1"/>
</dbReference>
<keyword evidence="5" id="KW-1185">Reference proteome</keyword>
<dbReference type="InterPro" id="IPR016181">
    <property type="entry name" value="Acyl_CoA_acyltransferase"/>
</dbReference>
<accession>A0A9W6R9J0</accession>
<comment type="caution">
    <text evidence="4">The sequence shown here is derived from an EMBL/GenBank/DDBJ whole genome shotgun (WGS) entry which is preliminary data.</text>
</comment>
<sequence length="168" mass="18489">MVELRVLGPDDWRLWRELRLAALTEAPPAFEATLADWQGNGDREERWRARLAIPGSHNVIALAGDRPLGMVSGVPIGEGVVELISLWVGPAARGRGVGDRLVEEIVRWARRSGAATLRLSVMDSNRAARALYERHGFQGSEEPDARRQLVLVKALRRPGEPGRSGQST</sequence>
<reference evidence="4" key="1">
    <citation type="submission" date="2023-03" db="EMBL/GenBank/DDBJ databases">
        <title>Amycolatopsis taiwanensis NBRC 103393.</title>
        <authorList>
            <person name="Ichikawa N."/>
            <person name="Sato H."/>
            <person name="Tonouchi N."/>
        </authorList>
    </citation>
    <scope>NUCLEOTIDE SEQUENCE</scope>
    <source>
        <strain evidence="4">NBRC 103393</strain>
    </source>
</reference>
<dbReference type="SUPFAM" id="SSF55729">
    <property type="entry name" value="Acyl-CoA N-acyltransferases (Nat)"/>
    <property type="match status" value="1"/>
</dbReference>
<dbReference type="Gene3D" id="3.40.630.30">
    <property type="match status" value="1"/>
</dbReference>